<dbReference type="GeneID" id="27712587"/>
<dbReference type="VEuPathDB" id="FungiDB:Z520_06841"/>
<evidence type="ECO:0000313" key="1">
    <source>
        <dbReference type="EMBL" id="KIX97389.1"/>
    </source>
</evidence>
<protein>
    <submittedName>
        <fullName evidence="1">Uncharacterized protein</fullName>
    </submittedName>
</protein>
<name>A0A0D2K2U2_9EURO</name>
<evidence type="ECO:0000313" key="2">
    <source>
        <dbReference type="Proteomes" id="UP000053411"/>
    </source>
</evidence>
<dbReference type="AlphaFoldDB" id="A0A0D2K2U2"/>
<organism evidence="1 2">
    <name type="scientific">Fonsecaea multimorphosa CBS 102226</name>
    <dbReference type="NCBI Taxonomy" id="1442371"/>
    <lineage>
        <taxon>Eukaryota</taxon>
        <taxon>Fungi</taxon>
        <taxon>Dikarya</taxon>
        <taxon>Ascomycota</taxon>
        <taxon>Pezizomycotina</taxon>
        <taxon>Eurotiomycetes</taxon>
        <taxon>Chaetothyriomycetidae</taxon>
        <taxon>Chaetothyriales</taxon>
        <taxon>Herpotrichiellaceae</taxon>
        <taxon>Fonsecaea</taxon>
    </lineage>
</organism>
<keyword evidence="2" id="KW-1185">Reference proteome</keyword>
<dbReference type="RefSeq" id="XP_016631512.1">
    <property type="nucleotide sequence ID" value="XM_016777341.1"/>
</dbReference>
<proteinExistence type="predicted"/>
<dbReference type="Proteomes" id="UP000053411">
    <property type="component" value="Unassembled WGS sequence"/>
</dbReference>
<accession>A0A0D2K2U2</accession>
<sequence>MDSDQQRRCISQKLSRDSHNAERSMFNHDASSFLASASRLPGTFDSLPPSLRPIVEFVDSCSLGPSSDTTAKFSLPEDDFEYLKELMESAGWKFRFSYYPSEQLLMVRMPTLVHETIAHRILEKVLKLKFAAESVATANRGVTDFLENLHSFGAGDLYYRLRDQVVTREPDLRLDLLGGTRTHPTLVVETAYSAKQEQEKEKLKEYIDCTNGEILTALGFDIDYPSAQGIRVTVLRAQFNDLGIYTAASEETREIRSSTGSVCSISDALSLSLHDLGLPLPQAHELLQEPRLRISANELCQWVDKAVEYKKAGLQKLLHE</sequence>
<dbReference type="OrthoDB" id="10470628at2759"/>
<reference evidence="1 2" key="1">
    <citation type="submission" date="2015-01" db="EMBL/GenBank/DDBJ databases">
        <title>The Genome Sequence of Fonsecaea multimorphosa CBS 102226.</title>
        <authorList>
            <consortium name="The Broad Institute Genomics Platform"/>
            <person name="Cuomo C."/>
            <person name="de Hoog S."/>
            <person name="Gorbushina A."/>
            <person name="Stielow B."/>
            <person name="Teixiera M."/>
            <person name="Abouelleil A."/>
            <person name="Chapman S.B."/>
            <person name="Priest M."/>
            <person name="Young S.K."/>
            <person name="Wortman J."/>
            <person name="Nusbaum C."/>
            <person name="Birren B."/>
        </authorList>
    </citation>
    <scope>NUCLEOTIDE SEQUENCE [LARGE SCALE GENOMIC DNA]</scope>
    <source>
        <strain evidence="1 2">CBS 102226</strain>
    </source>
</reference>
<gene>
    <name evidence="1" type="ORF">Z520_06841</name>
</gene>
<dbReference type="EMBL" id="KN848074">
    <property type="protein sequence ID" value="KIX97389.1"/>
    <property type="molecule type" value="Genomic_DNA"/>
</dbReference>